<dbReference type="PANTHER" id="PTHR30033">
    <property type="entry name" value="FLAGELLAR HOOK-ASSOCIATED PROTEIN 1"/>
    <property type="match status" value="1"/>
</dbReference>
<evidence type="ECO:0000313" key="9">
    <source>
        <dbReference type="EMBL" id="GEP03430.1"/>
    </source>
</evidence>
<evidence type="ECO:0000259" key="7">
    <source>
        <dbReference type="Pfam" id="PF06429"/>
    </source>
</evidence>
<reference evidence="12" key="2">
    <citation type="journal article" date="2019" name="Int. J. Syst. Evol. Microbiol.">
        <title>The Global Catalogue of Microorganisms (GCM) 10K type strain sequencing project: providing services to taxonomists for standard genome sequencing and annotation.</title>
        <authorList>
            <consortium name="The Broad Institute Genomics Platform"/>
            <consortium name="The Broad Institute Genome Sequencing Center for Infectious Disease"/>
            <person name="Wu L."/>
            <person name="Ma J."/>
        </authorList>
    </citation>
    <scope>NUCLEOTIDE SEQUENCE [LARGE SCALE GENOMIC DNA]</scope>
    <source>
        <strain evidence="12">NBRC 107715</strain>
    </source>
</reference>
<comment type="subcellular location">
    <subcellularLocation>
        <location evidence="1">Bacterial flagellum</location>
    </subcellularLocation>
    <subcellularLocation>
        <location evidence="2">Secreted</location>
    </subcellularLocation>
</comment>
<evidence type="ECO:0000256" key="6">
    <source>
        <dbReference type="ARBA" id="ARBA00023143"/>
    </source>
</evidence>
<organism evidence="9 11">
    <name type="scientific">Methylobacterium oxalidis</name>
    <dbReference type="NCBI Taxonomy" id="944322"/>
    <lineage>
        <taxon>Bacteria</taxon>
        <taxon>Pseudomonadati</taxon>
        <taxon>Pseudomonadota</taxon>
        <taxon>Alphaproteobacteria</taxon>
        <taxon>Hyphomicrobiales</taxon>
        <taxon>Methylobacteriaceae</taxon>
        <taxon>Methylobacterium</taxon>
    </lineage>
</organism>
<evidence type="ECO:0000256" key="5">
    <source>
        <dbReference type="ARBA" id="ARBA00022525"/>
    </source>
</evidence>
<keyword evidence="9" id="KW-0282">Flagellum</keyword>
<dbReference type="OrthoDB" id="7181295at2"/>
<keyword evidence="6" id="KW-0975">Bacterial flagellum</keyword>
<keyword evidence="9" id="KW-0969">Cilium</keyword>
<dbReference type="Pfam" id="PF22638">
    <property type="entry name" value="FlgK_D1"/>
    <property type="match status" value="1"/>
</dbReference>
<dbReference type="InterPro" id="IPR053927">
    <property type="entry name" value="FlgK_helical"/>
</dbReference>
<dbReference type="GO" id="GO:0044780">
    <property type="term" value="P:bacterial-type flagellum assembly"/>
    <property type="evidence" value="ECO:0007669"/>
    <property type="project" value="InterPro"/>
</dbReference>
<evidence type="ECO:0000313" key="11">
    <source>
        <dbReference type="Proteomes" id="UP000321960"/>
    </source>
</evidence>
<protein>
    <recommendedName>
        <fullName evidence="4">Flagellar hook-associated protein 1</fullName>
    </recommendedName>
</protein>
<dbReference type="AlphaFoldDB" id="A0A512J0C8"/>
<dbReference type="SUPFAM" id="SSF64518">
    <property type="entry name" value="Phase 1 flagellin"/>
    <property type="match status" value="1"/>
</dbReference>
<sequence length="630" mass="63518">MSVNALGTATAGLQAMQAAIGLVSQNVANAGTAGYVRRTLTPVSQGAANNGVAVGTVTRTFDEAALRQLRLETAGAAYTGTRADVISQIDKLYGTPGSSTALDGILNTFTKALQTLAANTNSTAARTTAVQTASALAAQIGSIADSVQELRSGVESRLGTETRDASNLLASIADLNIKVTGTADDATRAALLDQRDQQITQLASYFDVKTVAQRDGTVSVMTSSGVTLVDRGLSATLSFDGRGTLNANTAYSTDPAKRGVGTITATTPGGAVIDLGEPGTLRSGTIAAEFELRDTILPQAQRQLDDLAAGLARALTDKPVTGTLTTGAGGARADIDLSNIKPGNAVTVPVKGADGTVRNIILIASNKATAQADPSLTVDSSGIAQTFDISGGPATYGAKLQEALAAVQTRLTAQGGTAVPDITASAVSGSTVRFSSPGTWSVAGASAGITMPASASDVASGFPYIPLFTDGAGTLVTGSVDNGSQLTGLAQRLTLNPAVANNTATLVAASATSTSPDTVRPLFLYDALTSTRQTFSAASGIGGIDAPHSASVVGFAQDIVAAQGAASVNAQSLNEGQGVALATAQGRYSASAGVNIDEEMSRLIELQTAYTANARVLTAARDMLDTLLRI</sequence>
<evidence type="ECO:0000256" key="1">
    <source>
        <dbReference type="ARBA" id="ARBA00004365"/>
    </source>
</evidence>
<keyword evidence="9" id="KW-0966">Cell projection</keyword>
<feature type="domain" description="Flagellar basal-body/hook protein C-terminal" evidence="7">
    <location>
        <begin position="588"/>
        <end position="630"/>
    </location>
</feature>
<dbReference type="RefSeq" id="WP_147025144.1">
    <property type="nucleotide sequence ID" value="NZ_BJZU01000021.1"/>
</dbReference>
<evidence type="ECO:0000256" key="2">
    <source>
        <dbReference type="ARBA" id="ARBA00004613"/>
    </source>
</evidence>
<dbReference type="InterPro" id="IPR002371">
    <property type="entry name" value="FlgK"/>
</dbReference>
<dbReference type="EMBL" id="BSPK01000021">
    <property type="protein sequence ID" value="GLS63365.1"/>
    <property type="molecule type" value="Genomic_DNA"/>
</dbReference>
<reference evidence="9 11" key="3">
    <citation type="submission" date="2019-07" db="EMBL/GenBank/DDBJ databases">
        <title>Whole genome shotgun sequence of Methylobacterium oxalidis NBRC 107715.</title>
        <authorList>
            <person name="Hosoyama A."/>
            <person name="Uohara A."/>
            <person name="Ohji S."/>
            <person name="Ichikawa N."/>
        </authorList>
    </citation>
    <scope>NUCLEOTIDE SEQUENCE [LARGE SCALE GENOMIC DNA]</scope>
    <source>
        <strain evidence="9 11">NBRC 107715</strain>
    </source>
</reference>
<accession>A0A512J0C8</accession>
<feature type="domain" description="Flagellar hook-associated protein FlgK helical" evidence="8">
    <location>
        <begin position="86"/>
        <end position="322"/>
    </location>
</feature>
<comment type="similarity">
    <text evidence="3">Belongs to the flagella basal body rod proteins family.</text>
</comment>
<comment type="caution">
    <text evidence="9">The sequence shown here is derived from an EMBL/GenBank/DDBJ whole genome shotgun (WGS) entry which is preliminary data.</text>
</comment>
<dbReference type="Proteomes" id="UP001156856">
    <property type="component" value="Unassembled WGS sequence"/>
</dbReference>
<reference evidence="10" key="4">
    <citation type="submission" date="2023-01" db="EMBL/GenBank/DDBJ databases">
        <title>Draft genome sequence of Methylobacterium oxalidis strain NBRC 107715.</title>
        <authorList>
            <person name="Sun Q."/>
            <person name="Mori K."/>
        </authorList>
    </citation>
    <scope>NUCLEOTIDE SEQUENCE</scope>
    <source>
        <strain evidence="10">NBRC 107715</strain>
    </source>
</reference>
<dbReference type="Pfam" id="PF06429">
    <property type="entry name" value="Flg_bbr_C"/>
    <property type="match status" value="1"/>
</dbReference>
<evidence type="ECO:0000259" key="8">
    <source>
        <dbReference type="Pfam" id="PF22638"/>
    </source>
</evidence>
<dbReference type="GO" id="GO:0005198">
    <property type="term" value="F:structural molecule activity"/>
    <property type="evidence" value="ECO:0007669"/>
    <property type="project" value="InterPro"/>
</dbReference>
<gene>
    <name evidence="10" type="ORF">GCM10007888_17460</name>
    <name evidence="9" type="ORF">MOX02_14680</name>
</gene>
<name>A0A512J0C8_9HYPH</name>
<dbReference type="Proteomes" id="UP000321960">
    <property type="component" value="Unassembled WGS sequence"/>
</dbReference>
<reference evidence="10" key="1">
    <citation type="journal article" date="2014" name="Int. J. Syst. Evol. Microbiol.">
        <title>Complete genome of a new Firmicutes species belonging to the dominant human colonic microbiota ('Ruminococcus bicirculans') reveals two chromosomes and a selective capacity to utilize plant glucans.</title>
        <authorList>
            <consortium name="NISC Comparative Sequencing Program"/>
            <person name="Wegmann U."/>
            <person name="Louis P."/>
            <person name="Goesmann A."/>
            <person name="Henrissat B."/>
            <person name="Duncan S.H."/>
            <person name="Flint H.J."/>
        </authorList>
    </citation>
    <scope>NUCLEOTIDE SEQUENCE</scope>
    <source>
        <strain evidence="10">NBRC 107715</strain>
    </source>
</reference>
<keyword evidence="12" id="KW-1185">Reference proteome</keyword>
<keyword evidence="5" id="KW-0964">Secreted</keyword>
<evidence type="ECO:0000256" key="4">
    <source>
        <dbReference type="ARBA" id="ARBA00016244"/>
    </source>
</evidence>
<dbReference type="InterPro" id="IPR010930">
    <property type="entry name" value="Flg_bb/hook_C_dom"/>
</dbReference>
<dbReference type="GO" id="GO:0009424">
    <property type="term" value="C:bacterial-type flagellum hook"/>
    <property type="evidence" value="ECO:0007669"/>
    <property type="project" value="InterPro"/>
</dbReference>
<dbReference type="NCBIfam" id="TIGR02492">
    <property type="entry name" value="flgK_ends"/>
    <property type="match status" value="1"/>
</dbReference>
<dbReference type="GO" id="GO:0005576">
    <property type="term" value="C:extracellular region"/>
    <property type="evidence" value="ECO:0007669"/>
    <property type="project" value="UniProtKB-SubCell"/>
</dbReference>
<proteinExistence type="inferred from homology"/>
<dbReference type="PRINTS" id="PR01005">
    <property type="entry name" value="FLGHOOKAP1"/>
</dbReference>
<dbReference type="EMBL" id="BJZU01000021">
    <property type="protein sequence ID" value="GEP03430.1"/>
    <property type="molecule type" value="Genomic_DNA"/>
</dbReference>
<evidence type="ECO:0000313" key="10">
    <source>
        <dbReference type="EMBL" id="GLS63365.1"/>
    </source>
</evidence>
<evidence type="ECO:0000256" key="3">
    <source>
        <dbReference type="ARBA" id="ARBA00009677"/>
    </source>
</evidence>
<evidence type="ECO:0000313" key="12">
    <source>
        <dbReference type="Proteomes" id="UP001156856"/>
    </source>
</evidence>
<dbReference type="PANTHER" id="PTHR30033:SF1">
    <property type="entry name" value="FLAGELLAR HOOK-ASSOCIATED PROTEIN 1"/>
    <property type="match status" value="1"/>
</dbReference>